<protein>
    <submittedName>
        <fullName evidence="3">Acyltransferase</fullName>
        <ecNumber evidence="3">2.3.-.-</ecNumber>
    </submittedName>
</protein>
<dbReference type="PANTHER" id="PTHR23028">
    <property type="entry name" value="ACETYLTRANSFERASE"/>
    <property type="match status" value="1"/>
</dbReference>
<dbReference type="EC" id="2.3.-.-" evidence="3"/>
<proteinExistence type="predicted"/>
<feature type="transmembrane region" description="Helical" evidence="1">
    <location>
        <begin position="216"/>
        <end position="233"/>
    </location>
</feature>
<dbReference type="Pfam" id="PF01757">
    <property type="entry name" value="Acyl_transf_3"/>
    <property type="match status" value="1"/>
</dbReference>
<feature type="transmembrane region" description="Helical" evidence="1">
    <location>
        <begin position="161"/>
        <end position="179"/>
    </location>
</feature>
<keyword evidence="4" id="KW-1185">Reference proteome</keyword>
<gene>
    <name evidence="3" type="ORF">ABS766_03585</name>
</gene>
<dbReference type="Proteomes" id="UP001629156">
    <property type="component" value="Unassembled WGS sequence"/>
</dbReference>
<dbReference type="InterPro" id="IPR050879">
    <property type="entry name" value="Acyltransferase_3"/>
</dbReference>
<feature type="transmembrane region" description="Helical" evidence="1">
    <location>
        <begin position="49"/>
        <end position="67"/>
    </location>
</feature>
<evidence type="ECO:0000256" key="1">
    <source>
        <dbReference type="SAM" id="Phobius"/>
    </source>
</evidence>
<feature type="domain" description="Acyltransferase 3" evidence="2">
    <location>
        <begin position="8"/>
        <end position="330"/>
    </location>
</feature>
<dbReference type="RefSeq" id="WP_408083749.1">
    <property type="nucleotide sequence ID" value="NZ_JBELPZ010000002.1"/>
</dbReference>
<feature type="transmembrane region" description="Helical" evidence="1">
    <location>
        <begin position="134"/>
        <end position="154"/>
    </location>
</feature>
<feature type="transmembrane region" description="Helical" evidence="1">
    <location>
        <begin position="280"/>
        <end position="303"/>
    </location>
</feature>
<keyword evidence="1" id="KW-1133">Transmembrane helix</keyword>
<keyword evidence="3" id="KW-0808">Transferase</keyword>
<evidence type="ECO:0000313" key="3">
    <source>
        <dbReference type="EMBL" id="MFL9843495.1"/>
    </source>
</evidence>
<feature type="transmembrane region" description="Helical" evidence="1">
    <location>
        <begin position="185"/>
        <end position="209"/>
    </location>
</feature>
<reference evidence="3 4" key="1">
    <citation type="submission" date="2024-06" db="EMBL/GenBank/DDBJ databases">
        <authorList>
            <person name="Kaempfer P."/>
            <person name="Viver T."/>
        </authorList>
    </citation>
    <scope>NUCLEOTIDE SEQUENCE [LARGE SCALE GENOMIC DNA]</scope>
    <source>
        <strain evidence="3 4">ST-119</strain>
    </source>
</reference>
<evidence type="ECO:0000259" key="2">
    <source>
        <dbReference type="Pfam" id="PF01757"/>
    </source>
</evidence>
<evidence type="ECO:0000313" key="4">
    <source>
        <dbReference type="Proteomes" id="UP001629156"/>
    </source>
</evidence>
<dbReference type="EMBL" id="JBELPZ010000002">
    <property type="protein sequence ID" value="MFL9843495.1"/>
    <property type="molecule type" value="Genomic_DNA"/>
</dbReference>
<accession>A0ABW8YWE6</accession>
<feature type="transmembrane region" description="Helical" evidence="1">
    <location>
        <begin position="12"/>
        <end position="29"/>
    </location>
</feature>
<dbReference type="InterPro" id="IPR002656">
    <property type="entry name" value="Acyl_transf_3_dom"/>
</dbReference>
<keyword evidence="1" id="KW-0812">Transmembrane</keyword>
<keyword evidence="3" id="KW-0012">Acyltransferase</keyword>
<sequence>MADTIRFYQIDFLRFIAALSVLLFHYTFHGYTYNESEIYYPEIASVLKYGYFGVHLFFIISGYVILLSINDRNTFNFIKSRITRLYPAYWFCVTLTFLCIYFFGQSYFSVNFKDYITNLTMFQQIVGVKHIDGVYWTLTIELKFYSLITIYLLINYFKKINIDYFVAIWLLITLSFNFFQVEKFTLINLFLNLYGYNSLFLAGMIIYRIQKNGNKLLYIIELFLCFISSILLAEREAVYLSLHHHEVYISKTVVYILFIIFYIVFYLISQNKLKVLNKSYFLKLGLLTYPLYLIHQNIGYMIINHLHQYINKYLLLILLICFMLFLAYLINNKVEKPFSKFLKEKIETLRDSFKGKLSLK</sequence>
<comment type="caution">
    <text evidence="3">The sequence shown here is derived from an EMBL/GenBank/DDBJ whole genome shotgun (WGS) entry which is preliminary data.</text>
</comment>
<name>A0ABW8YWE6_9FLAO</name>
<dbReference type="GO" id="GO:0016746">
    <property type="term" value="F:acyltransferase activity"/>
    <property type="evidence" value="ECO:0007669"/>
    <property type="project" value="UniProtKB-KW"/>
</dbReference>
<feature type="transmembrane region" description="Helical" evidence="1">
    <location>
        <begin position="248"/>
        <end position="268"/>
    </location>
</feature>
<feature type="transmembrane region" description="Helical" evidence="1">
    <location>
        <begin position="309"/>
        <end position="330"/>
    </location>
</feature>
<organism evidence="3 4">
    <name type="scientific">Flavobacterium rhizosphaerae</name>
    <dbReference type="NCBI Taxonomy" id="3163298"/>
    <lineage>
        <taxon>Bacteria</taxon>
        <taxon>Pseudomonadati</taxon>
        <taxon>Bacteroidota</taxon>
        <taxon>Flavobacteriia</taxon>
        <taxon>Flavobacteriales</taxon>
        <taxon>Flavobacteriaceae</taxon>
        <taxon>Flavobacterium</taxon>
    </lineage>
</organism>
<keyword evidence="1" id="KW-0472">Membrane</keyword>
<feature type="transmembrane region" description="Helical" evidence="1">
    <location>
        <begin position="88"/>
        <end position="108"/>
    </location>
</feature>